<sequence length="196" mass="21359">MSTSRPPNPTQIPNGLPGLTTHLTGHDASTGKAIVQESRPGNWSVYDDKLMAFNVVYTTSKFPANLNDDADIKAHDETLSKGKLGLVNSNGTVCRVVDFAPGYECLMHRTQSLDYGIVLEGTIELVLDSGERKLMQRGDVAVQRATMHAWKNTSETEWARMIFVLQDCEKLEVGGKALKEDLGRGVEGLPPSGNDS</sequence>
<protein>
    <recommendedName>
        <fullName evidence="1">Cupin type-2 domain-containing protein</fullName>
    </recommendedName>
</protein>
<dbReference type="InterPro" id="IPR014710">
    <property type="entry name" value="RmlC-like_jellyroll"/>
</dbReference>
<evidence type="ECO:0000313" key="2">
    <source>
        <dbReference type="EMBL" id="KIW67018.1"/>
    </source>
</evidence>
<dbReference type="Pfam" id="PF07883">
    <property type="entry name" value="Cupin_2"/>
    <property type="match status" value="1"/>
</dbReference>
<dbReference type="Gene3D" id="2.60.120.10">
    <property type="entry name" value="Jelly Rolls"/>
    <property type="match status" value="1"/>
</dbReference>
<name>A0A0D2FG50_9EURO</name>
<feature type="domain" description="Cupin type-2" evidence="1">
    <location>
        <begin position="96"/>
        <end position="164"/>
    </location>
</feature>
<evidence type="ECO:0000259" key="1">
    <source>
        <dbReference type="Pfam" id="PF07883"/>
    </source>
</evidence>
<dbReference type="AlphaFoldDB" id="A0A0D2FG50"/>
<keyword evidence="3" id="KW-1185">Reference proteome</keyword>
<dbReference type="EMBL" id="KN846959">
    <property type="protein sequence ID" value="KIW67018.1"/>
    <property type="molecule type" value="Genomic_DNA"/>
</dbReference>
<gene>
    <name evidence="2" type="ORF">PV04_06296</name>
</gene>
<dbReference type="PANTHER" id="PTHR36156">
    <property type="entry name" value="SLR2101 PROTEIN"/>
    <property type="match status" value="1"/>
</dbReference>
<dbReference type="SUPFAM" id="SSF51182">
    <property type="entry name" value="RmlC-like cupins"/>
    <property type="match status" value="1"/>
</dbReference>
<evidence type="ECO:0000313" key="3">
    <source>
        <dbReference type="Proteomes" id="UP000054266"/>
    </source>
</evidence>
<reference evidence="2 3" key="1">
    <citation type="submission" date="2015-01" db="EMBL/GenBank/DDBJ databases">
        <title>The Genome Sequence of Capronia semiimmersa CBS27337.</title>
        <authorList>
            <consortium name="The Broad Institute Genomics Platform"/>
            <person name="Cuomo C."/>
            <person name="de Hoog S."/>
            <person name="Gorbushina A."/>
            <person name="Stielow B."/>
            <person name="Teixiera M."/>
            <person name="Abouelleil A."/>
            <person name="Chapman S.B."/>
            <person name="Priest M."/>
            <person name="Young S.K."/>
            <person name="Wortman J."/>
            <person name="Nusbaum C."/>
            <person name="Birren B."/>
        </authorList>
    </citation>
    <scope>NUCLEOTIDE SEQUENCE [LARGE SCALE GENOMIC DNA]</scope>
    <source>
        <strain evidence="2 3">CBS 27337</strain>
    </source>
</reference>
<dbReference type="InterPro" id="IPR013096">
    <property type="entry name" value="Cupin_2"/>
</dbReference>
<dbReference type="InterPro" id="IPR047142">
    <property type="entry name" value="OryJ/VirC-like"/>
</dbReference>
<dbReference type="CDD" id="cd02231">
    <property type="entry name" value="cupin_BLL6423-like"/>
    <property type="match status" value="1"/>
</dbReference>
<dbReference type="Proteomes" id="UP000054266">
    <property type="component" value="Unassembled WGS sequence"/>
</dbReference>
<dbReference type="HOGENOM" id="CLU_096188_0_0_1"/>
<proteinExistence type="predicted"/>
<dbReference type="PANTHER" id="PTHR36156:SF2">
    <property type="entry name" value="CUPIN TYPE-2 DOMAIN-CONTAINING PROTEIN"/>
    <property type="match status" value="1"/>
</dbReference>
<dbReference type="InterPro" id="IPR011051">
    <property type="entry name" value="RmlC_Cupin_sf"/>
</dbReference>
<organism evidence="2 3">
    <name type="scientific">Phialophora macrospora</name>
    <dbReference type="NCBI Taxonomy" id="1851006"/>
    <lineage>
        <taxon>Eukaryota</taxon>
        <taxon>Fungi</taxon>
        <taxon>Dikarya</taxon>
        <taxon>Ascomycota</taxon>
        <taxon>Pezizomycotina</taxon>
        <taxon>Eurotiomycetes</taxon>
        <taxon>Chaetothyriomycetidae</taxon>
        <taxon>Chaetothyriales</taxon>
        <taxon>Herpotrichiellaceae</taxon>
        <taxon>Phialophora</taxon>
    </lineage>
</organism>
<accession>A0A0D2FG50</accession>